<dbReference type="Proteomes" id="UP001500177">
    <property type="component" value="Unassembled WGS sequence"/>
</dbReference>
<feature type="domain" description="FAD dependent oxidoreductase" evidence="5">
    <location>
        <begin position="19"/>
        <end position="369"/>
    </location>
</feature>
<dbReference type="PANTHER" id="PTHR13847">
    <property type="entry name" value="SARCOSINE DEHYDROGENASE-RELATED"/>
    <property type="match status" value="1"/>
</dbReference>
<evidence type="ECO:0000259" key="5">
    <source>
        <dbReference type="Pfam" id="PF01266"/>
    </source>
</evidence>
<dbReference type="Gene3D" id="3.50.50.60">
    <property type="entry name" value="FAD/NAD(P)-binding domain"/>
    <property type="match status" value="1"/>
</dbReference>
<comment type="cofactor">
    <cofactor evidence="1">
        <name>FAD</name>
        <dbReference type="ChEBI" id="CHEBI:57692"/>
    </cofactor>
</comment>
<comment type="caution">
    <text evidence="6">The sequence shown here is derived from an EMBL/GenBank/DDBJ whole genome shotgun (WGS) entry which is preliminary data.</text>
</comment>
<dbReference type="EMBL" id="BAAALX010000009">
    <property type="protein sequence ID" value="GAA1514251.1"/>
    <property type="molecule type" value="Genomic_DNA"/>
</dbReference>
<organism evidence="6 7">
    <name type="scientific">Brevibacterium permense</name>
    <dbReference type="NCBI Taxonomy" id="234834"/>
    <lineage>
        <taxon>Bacteria</taxon>
        <taxon>Bacillati</taxon>
        <taxon>Actinomycetota</taxon>
        <taxon>Actinomycetes</taxon>
        <taxon>Micrococcales</taxon>
        <taxon>Brevibacteriaceae</taxon>
        <taxon>Brevibacterium</taxon>
    </lineage>
</organism>
<proteinExistence type="inferred from homology"/>
<evidence type="ECO:0000313" key="7">
    <source>
        <dbReference type="Proteomes" id="UP001500177"/>
    </source>
</evidence>
<dbReference type="Pfam" id="PF01266">
    <property type="entry name" value="DAO"/>
    <property type="match status" value="1"/>
</dbReference>
<dbReference type="RefSeq" id="WP_173151426.1">
    <property type="nucleotide sequence ID" value="NZ_BAAALX010000009.1"/>
</dbReference>
<protein>
    <submittedName>
        <fullName evidence="6">FAD-dependent oxidoreductase</fullName>
    </submittedName>
</protein>
<reference evidence="7" key="1">
    <citation type="journal article" date="2019" name="Int. J. Syst. Evol. Microbiol.">
        <title>The Global Catalogue of Microorganisms (GCM) 10K type strain sequencing project: providing services to taxonomists for standard genome sequencing and annotation.</title>
        <authorList>
            <consortium name="The Broad Institute Genomics Platform"/>
            <consortium name="The Broad Institute Genome Sequencing Center for Infectious Disease"/>
            <person name="Wu L."/>
            <person name="Ma J."/>
        </authorList>
    </citation>
    <scope>NUCLEOTIDE SEQUENCE [LARGE SCALE GENOMIC DNA]</scope>
    <source>
        <strain evidence="7">JCM 13318</strain>
    </source>
</reference>
<comment type="similarity">
    <text evidence="2">Belongs to the DadA oxidoreductase family.</text>
</comment>
<accession>A0ABP4L468</accession>
<keyword evidence="4" id="KW-0560">Oxidoreductase</keyword>
<dbReference type="PANTHER" id="PTHR13847:SF286">
    <property type="entry name" value="D-AMINO ACID DEHYDROGENASE"/>
    <property type="match status" value="1"/>
</dbReference>
<evidence type="ECO:0000256" key="4">
    <source>
        <dbReference type="ARBA" id="ARBA00023002"/>
    </source>
</evidence>
<evidence type="ECO:0000256" key="2">
    <source>
        <dbReference type="ARBA" id="ARBA00009410"/>
    </source>
</evidence>
<evidence type="ECO:0000256" key="1">
    <source>
        <dbReference type="ARBA" id="ARBA00001974"/>
    </source>
</evidence>
<dbReference type="InterPro" id="IPR006076">
    <property type="entry name" value="FAD-dep_OxRdtase"/>
</dbReference>
<keyword evidence="7" id="KW-1185">Reference proteome</keyword>
<keyword evidence="3" id="KW-0285">Flavoprotein</keyword>
<dbReference type="InterPro" id="IPR036188">
    <property type="entry name" value="FAD/NAD-bd_sf"/>
</dbReference>
<sequence>MTSTATDAPARTVDTCARVGVIGSGIAGASTAFALAYRGVDVIVVDDATAGQATAASAGIIAPWVSTSTGAYYETYAAGGNFYPEFLKRLIALGIPDLGYRRSGALVVNNDPDTLAEAAATIRERVAAARSVAGENHDVDAAELAELFPPIAPDMTGLLITGGGRVDGRVLRDAILTGARQYGAKFVADSAQAITASSRGTWSVRTTSAMDEFDALVIAGGARSADLLDRLGHPVGITPQRGQLLHLGLRGVNTSPWPTIHPLDHHYITPFDGGRIVAGATREDGVGFDVRATASGTKQVLDDALRIAPGLAEATVLEARIGVRPMSTREGALPYAGAVPGADGLWLASGFGAGGLTMGPLIGDGLARLILGEEATEIAHLAL</sequence>
<gene>
    <name evidence="6" type="ORF">GCM10009690_16530</name>
</gene>
<dbReference type="SUPFAM" id="SSF51905">
    <property type="entry name" value="FAD/NAD(P)-binding domain"/>
    <property type="match status" value="1"/>
</dbReference>
<dbReference type="SUPFAM" id="SSF54373">
    <property type="entry name" value="FAD-linked reductases, C-terminal domain"/>
    <property type="match status" value="1"/>
</dbReference>
<evidence type="ECO:0000256" key="3">
    <source>
        <dbReference type="ARBA" id="ARBA00022630"/>
    </source>
</evidence>
<name>A0ABP4L468_9MICO</name>
<evidence type="ECO:0000313" key="6">
    <source>
        <dbReference type="EMBL" id="GAA1514251.1"/>
    </source>
</evidence>
<dbReference type="Gene3D" id="3.30.9.10">
    <property type="entry name" value="D-Amino Acid Oxidase, subunit A, domain 2"/>
    <property type="match status" value="1"/>
</dbReference>